<keyword evidence="4" id="KW-1185">Reference proteome</keyword>
<organism evidence="2 4">
    <name type="scientific">Pichia sorbitophila (strain ATCC MYA-4447 / BCRC 22081 / CBS 7064 / NBRC 10061 / NRRL Y-12695)</name>
    <name type="common">Hybrid yeast</name>
    <dbReference type="NCBI Taxonomy" id="559304"/>
    <lineage>
        <taxon>Eukaryota</taxon>
        <taxon>Fungi</taxon>
        <taxon>Dikarya</taxon>
        <taxon>Ascomycota</taxon>
        <taxon>Saccharomycotina</taxon>
        <taxon>Pichiomycetes</taxon>
        <taxon>Debaryomycetaceae</taxon>
        <taxon>Millerozyma</taxon>
    </lineage>
</organism>
<dbReference type="EMBL" id="FO082049">
    <property type="protein sequence ID" value="CCE83183.1"/>
    <property type="molecule type" value="Genomic_DNA"/>
</dbReference>
<dbReference type="HOGENOM" id="CLU_794795_0_0_1"/>
<feature type="region of interest" description="Disordered" evidence="1">
    <location>
        <begin position="46"/>
        <end position="193"/>
    </location>
</feature>
<gene>
    <name evidence="2" type="primary">Piso0_003755</name>
    <name evidence="2" type="ORF">GNLVRS01_PISO0K01858g</name>
    <name evidence="3" type="ORF">GNLVRS01_PISO0L01859g</name>
</gene>
<evidence type="ECO:0000313" key="4">
    <source>
        <dbReference type="Proteomes" id="UP000005222"/>
    </source>
</evidence>
<dbReference type="OrthoDB" id="4019734at2759"/>
<reference evidence="2" key="1">
    <citation type="submission" date="2011-10" db="EMBL/GenBank/DDBJ databases">
        <authorList>
            <person name="Genoscope - CEA"/>
        </authorList>
    </citation>
    <scope>NUCLEOTIDE SEQUENCE</scope>
</reference>
<protein>
    <submittedName>
        <fullName evidence="2">Piso0_003755 protein</fullName>
    </submittedName>
</protein>
<dbReference type="AlphaFoldDB" id="G8Y877"/>
<evidence type="ECO:0000313" key="3">
    <source>
        <dbReference type="EMBL" id="CCE84214.1"/>
    </source>
</evidence>
<accession>G8Y877</accession>
<dbReference type="STRING" id="559304.G8Y877"/>
<dbReference type="Proteomes" id="UP000005222">
    <property type="component" value="Chromosome K"/>
</dbReference>
<evidence type="ECO:0000313" key="2">
    <source>
        <dbReference type="EMBL" id="CCE83183.1"/>
    </source>
</evidence>
<evidence type="ECO:0000256" key="1">
    <source>
        <dbReference type="SAM" id="MobiDB-lite"/>
    </source>
</evidence>
<feature type="compositionally biased region" description="Basic and acidic residues" evidence="1">
    <location>
        <begin position="80"/>
        <end position="98"/>
    </location>
</feature>
<dbReference type="EMBL" id="FO082048">
    <property type="protein sequence ID" value="CCE84214.1"/>
    <property type="molecule type" value="Genomic_DNA"/>
</dbReference>
<reference evidence="4" key="2">
    <citation type="journal article" date="2012" name="G3 (Bethesda)">
        <title>Pichia sorbitophila, an interspecies yeast hybrid reveals early steps of genome resolution following polyploidization.</title>
        <authorList>
            <person name="Leh Louis V."/>
            <person name="Despons L."/>
            <person name="Friedrich A."/>
            <person name="Martin T."/>
            <person name="Durrens P."/>
            <person name="Casaregola S."/>
            <person name="Neuveglise C."/>
            <person name="Fairhead C."/>
            <person name="Marck C."/>
            <person name="Cruz J.A."/>
            <person name="Straub M.L."/>
            <person name="Kugler V."/>
            <person name="Sacerdot C."/>
            <person name="Uzunov Z."/>
            <person name="Thierry A."/>
            <person name="Weiss S."/>
            <person name="Bleykasten C."/>
            <person name="De Montigny J."/>
            <person name="Jacques N."/>
            <person name="Jung P."/>
            <person name="Lemaire M."/>
            <person name="Mallet S."/>
            <person name="Morel G."/>
            <person name="Richard G.F."/>
            <person name="Sarkar A."/>
            <person name="Savel G."/>
            <person name="Schacherer J."/>
            <person name="Seret M.L."/>
            <person name="Talla E."/>
            <person name="Samson G."/>
            <person name="Jubin C."/>
            <person name="Poulain J."/>
            <person name="Vacherie B."/>
            <person name="Barbe V."/>
            <person name="Pelletier E."/>
            <person name="Sherman D.J."/>
            <person name="Westhof E."/>
            <person name="Weissenbach J."/>
            <person name="Baret P.V."/>
            <person name="Wincker P."/>
            <person name="Gaillardin C."/>
            <person name="Dujon B."/>
            <person name="Souciet J.L."/>
        </authorList>
    </citation>
    <scope>NUCLEOTIDE SEQUENCE [LARGE SCALE GENOMIC DNA]</scope>
    <source>
        <strain evidence="4">ATCC MYA-4447 / BCRC 22081 / CBS 7064 / NBRC 10061 / NRRL Y-12695</strain>
    </source>
</reference>
<dbReference type="Proteomes" id="UP000005222">
    <property type="component" value="Chromosome L"/>
</dbReference>
<sequence>MFRQTVFRGAGCGRRVAAVRHVHSGGEDSMFLSDLLKRIDRINSTTKRLAQDRSTKRPAGGSQGGSGQAKSQEASGARKQASEGAKEPVKRESVKVADHPLFGGRLAARVQRSGAEGQGDNGARQRGQGQQRARGARRAPRAPRDDAQRESGKRDQSRRDGVNTGAKRGRSGQTGKAAGFSGPRAAPGGASEQKVATKQLTYGPFSPQLSASSLFYGKVSGVSTSTSVRLASVAKEVLLESNYPYKLPRDVINTIRPGVVRNKFVLQSNYSLDVDGDKLQTRINEVVRGRIPSAPESDAAERLPGVERAQKLIHENNTMSIADKAKVFGAATGSLSPSQLVEGAHWIKS</sequence>
<name>G8Y877_PICSO</name>
<feature type="compositionally biased region" description="Low complexity" evidence="1">
    <location>
        <begin position="121"/>
        <end position="133"/>
    </location>
</feature>
<feature type="compositionally biased region" description="Low complexity" evidence="1">
    <location>
        <begin position="68"/>
        <end position="77"/>
    </location>
</feature>
<feature type="compositionally biased region" description="Basic and acidic residues" evidence="1">
    <location>
        <begin position="142"/>
        <end position="161"/>
    </location>
</feature>
<dbReference type="eggNOG" id="KOG3119">
    <property type="taxonomic scope" value="Eukaryota"/>
</dbReference>
<dbReference type="InParanoid" id="G8Y877"/>
<proteinExistence type="predicted"/>